<dbReference type="EMBL" id="FNTI01000001">
    <property type="protein sequence ID" value="SED09859.1"/>
    <property type="molecule type" value="Genomic_DNA"/>
</dbReference>
<dbReference type="PANTHER" id="PTHR43539">
    <property type="entry name" value="FLAVIN-BINDING MONOOXYGENASE-LIKE PROTEIN (AFU_ORTHOLOGUE AFUA_4G09220)"/>
    <property type="match status" value="1"/>
</dbReference>
<dbReference type="Proteomes" id="UP000183208">
    <property type="component" value="Unassembled WGS sequence"/>
</dbReference>
<evidence type="ECO:0000313" key="3">
    <source>
        <dbReference type="Proteomes" id="UP000183208"/>
    </source>
</evidence>
<dbReference type="RefSeq" id="WP_074820386.1">
    <property type="nucleotide sequence ID" value="NZ_FNTI01000001.1"/>
</dbReference>
<accession>A0A1M6YDI3</accession>
<proteinExistence type="predicted"/>
<dbReference type="InterPro" id="IPR050982">
    <property type="entry name" value="Auxin_biosynth/cation_transpt"/>
</dbReference>
<dbReference type="Pfam" id="PF13738">
    <property type="entry name" value="Pyr_redox_3"/>
    <property type="match status" value="1"/>
</dbReference>
<sequence length="591" mass="64665">MLDRPGPRGEQSAREITERWTEALNAALAGGQAAALSGLFEADSHWRNLFGISWYFATFSGNAGVVEQLLARATEVHAKNFRIDPAALAPRHAVVAGRDVIEAVFRFETANGPGYGAVRLVRQPDGGAKAWTFSTSLDFDAICAARARASTQSHTRDFAAPDWLEQRQASAAYETSDPDVLIVGGGHAGISVAVELNRIGLSALVIDREQRIGDNWRLRYRGLKLHNKTPVNHLRYLPFPSTFPDYIPKDKVANWLESYVDILEVDFWTRTAFDGADYDEAAQRWTARLTHEGAARTLRPKHIVLATSVSGTPNIATIDGIENFKGPVLHSSRFAAGKQWSGRAVAVFGTGTSAHDICQELQAAGADVTMVQRSPTMVVNVEPAQLYDRTYLGDGPPIAVRDILNSGVPLPVMKAAHKIITDEVKKIDAPLLSRLERAGFRLEFGEDGTGWPLKFRTRGGGYYFNVGASELIADGRIRLVQAADIAGYERDAIAFKDGTRLTCELIVLATGYKGPDHLLQQLFGADVAQRVGRVWGFDEASQELRNMWTRTQQAGLWFVGGAFSQARIYSRYIAAQIAAIEAGQLSRELAG</sequence>
<dbReference type="SUPFAM" id="SSF51905">
    <property type="entry name" value="FAD/NAD(P)-binding domain"/>
    <property type="match status" value="1"/>
</dbReference>
<dbReference type="InterPro" id="IPR036188">
    <property type="entry name" value="FAD/NAD-bd_sf"/>
</dbReference>
<dbReference type="PRINTS" id="PR00411">
    <property type="entry name" value="PNDRDTASEI"/>
</dbReference>
<reference evidence="2 3" key="1">
    <citation type="submission" date="2016-10" db="EMBL/GenBank/DDBJ databases">
        <authorList>
            <person name="de Groot N.N."/>
        </authorList>
    </citation>
    <scope>NUCLEOTIDE SEQUENCE [LARGE SCALE GENOMIC DNA]</scope>
    <source>
        <strain evidence="2 3">GAS522</strain>
    </source>
</reference>
<evidence type="ECO:0000256" key="1">
    <source>
        <dbReference type="ARBA" id="ARBA00023002"/>
    </source>
</evidence>
<evidence type="ECO:0000313" key="2">
    <source>
        <dbReference type="EMBL" id="SED09859.1"/>
    </source>
</evidence>
<organism evidence="2 3">
    <name type="scientific">Bradyrhizobium lablabi</name>
    <dbReference type="NCBI Taxonomy" id="722472"/>
    <lineage>
        <taxon>Bacteria</taxon>
        <taxon>Pseudomonadati</taxon>
        <taxon>Pseudomonadota</taxon>
        <taxon>Alphaproteobacteria</taxon>
        <taxon>Hyphomicrobiales</taxon>
        <taxon>Nitrobacteraceae</taxon>
        <taxon>Bradyrhizobium</taxon>
    </lineage>
</organism>
<protein>
    <submittedName>
        <fullName evidence="2">Putative flavoprotein involved in K+ transport</fullName>
    </submittedName>
</protein>
<keyword evidence="1" id="KW-0560">Oxidoreductase</keyword>
<name>A0A1M6YDI3_9BRAD</name>
<dbReference type="PANTHER" id="PTHR43539:SF68">
    <property type="entry name" value="FLAVIN-BINDING MONOOXYGENASE-LIKE PROTEIN (AFU_ORTHOLOGUE AFUA_4G09220)"/>
    <property type="match status" value="1"/>
</dbReference>
<dbReference type="Gene3D" id="3.50.50.60">
    <property type="entry name" value="FAD/NAD(P)-binding domain"/>
    <property type="match status" value="1"/>
</dbReference>
<gene>
    <name evidence="2" type="ORF">SAMN05444171_3126</name>
</gene>
<dbReference type="GO" id="GO:0004497">
    <property type="term" value="F:monooxygenase activity"/>
    <property type="evidence" value="ECO:0007669"/>
    <property type="project" value="TreeGrafter"/>
</dbReference>
<dbReference type="OrthoDB" id="9808049at2"/>
<dbReference type="AlphaFoldDB" id="A0A1M6YDI3"/>
<dbReference type="GO" id="GO:0050660">
    <property type="term" value="F:flavin adenine dinucleotide binding"/>
    <property type="evidence" value="ECO:0007669"/>
    <property type="project" value="TreeGrafter"/>
</dbReference>